<dbReference type="AlphaFoldDB" id="A0A371IW18"/>
<evidence type="ECO:0000256" key="10">
    <source>
        <dbReference type="SAM" id="Phobius"/>
    </source>
</evidence>
<organism evidence="11 12">
    <name type="scientific">Romboutsia maritimum</name>
    <dbReference type="NCBI Taxonomy" id="2020948"/>
    <lineage>
        <taxon>Bacteria</taxon>
        <taxon>Bacillati</taxon>
        <taxon>Bacillota</taxon>
        <taxon>Clostridia</taxon>
        <taxon>Peptostreptococcales</taxon>
        <taxon>Peptostreptococcaceae</taxon>
        <taxon>Romboutsia</taxon>
    </lineage>
</organism>
<evidence type="ECO:0000256" key="2">
    <source>
        <dbReference type="ARBA" id="ARBA00008417"/>
    </source>
</evidence>
<dbReference type="PIRSF" id="PIRSF006603">
    <property type="entry name" value="DinF"/>
    <property type="match status" value="1"/>
</dbReference>
<dbReference type="RefSeq" id="WP_095404971.1">
    <property type="nucleotide sequence ID" value="NZ_NOJZ02000001.1"/>
</dbReference>
<evidence type="ECO:0000256" key="9">
    <source>
        <dbReference type="ARBA" id="ARBA00023251"/>
    </source>
</evidence>
<feature type="transmembrane region" description="Helical" evidence="10">
    <location>
        <begin position="95"/>
        <end position="117"/>
    </location>
</feature>
<feature type="transmembrane region" description="Helical" evidence="10">
    <location>
        <begin position="165"/>
        <end position="185"/>
    </location>
</feature>
<dbReference type="PANTHER" id="PTHR43823:SF3">
    <property type="entry name" value="MULTIDRUG EXPORT PROTEIN MEPA"/>
    <property type="match status" value="1"/>
</dbReference>
<gene>
    <name evidence="11" type="ORF">CHF27_000265</name>
</gene>
<accession>A0A371IW18</accession>
<proteinExistence type="inferred from homology"/>
<sequence>MDTKICINEDLSLSKRFLKYLVPSVIAMWVFSLYTMIDGIFVSRGAGELALASVNISMPFINFIFAISILFSTGASTIIAIYLGKNDLKNANETFSLNIVTIAILSIFISIISFLNLDKIAMFLGATDSTISMVKDYLSIIILFNGFFTVSYSFEVIIKTDGFPFLATIGVVISAISNIVLDYLFVIKWGYGVKGAAIATGLSQIFSTLFFLTHFLRKNSTLKFTKFKWNFNTIKRILSIGFPDCTTELSGGIVIMLFNQSLLKFIGENALVSYSVICYVNTLVLMTMVGITQGMQPLSSFYYGKEDSDTVKKLLKMSLKAISIASIVTFSVCMIFTKPIVSLFISPKEIALFNTSMTVFRIFSISFLFVGYNVVISGFFASIENPFVSTLISLSRGLIIIILSLFIMILIFDGQGIWMSTILSEILCLFISLFMLKKKFT</sequence>
<dbReference type="Pfam" id="PF01554">
    <property type="entry name" value="MatE"/>
    <property type="match status" value="2"/>
</dbReference>
<protein>
    <recommendedName>
        <fullName evidence="3">Multidrug export protein MepA</fullName>
    </recommendedName>
</protein>
<evidence type="ECO:0000256" key="4">
    <source>
        <dbReference type="ARBA" id="ARBA00022448"/>
    </source>
</evidence>
<feature type="transmembrane region" description="Helical" evidence="10">
    <location>
        <begin position="61"/>
        <end position="83"/>
    </location>
</feature>
<evidence type="ECO:0000313" key="12">
    <source>
        <dbReference type="Proteomes" id="UP000243494"/>
    </source>
</evidence>
<dbReference type="GO" id="GO:0046677">
    <property type="term" value="P:response to antibiotic"/>
    <property type="evidence" value="ECO:0007669"/>
    <property type="project" value="UniProtKB-KW"/>
</dbReference>
<feature type="transmembrane region" description="Helical" evidence="10">
    <location>
        <begin position="237"/>
        <end position="258"/>
    </location>
</feature>
<feature type="transmembrane region" description="Helical" evidence="10">
    <location>
        <begin position="270"/>
        <end position="291"/>
    </location>
</feature>
<comment type="subcellular location">
    <subcellularLocation>
        <location evidence="1">Cell membrane</location>
        <topology evidence="1">Multi-pass membrane protein</topology>
    </subcellularLocation>
</comment>
<dbReference type="EMBL" id="NOJZ02000001">
    <property type="protein sequence ID" value="RDY24669.1"/>
    <property type="molecule type" value="Genomic_DNA"/>
</dbReference>
<dbReference type="Proteomes" id="UP000243494">
    <property type="component" value="Unassembled WGS sequence"/>
</dbReference>
<dbReference type="OrthoDB" id="305360at2"/>
<evidence type="ECO:0000256" key="7">
    <source>
        <dbReference type="ARBA" id="ARBA00022989"/>
    </source>
</evidence>
<evidence type="ECO:0000256" key="3">
    <source>
        <dbReference type="ARBA" id="ARBA00022106"/>
    </source>
</evidence>
<keyword evidence="5" id="KW-1003">Cell membrane</keyword>
<comment type="similarity">
    <text evidence="2">Belongs to the multi antimicrobial extrusion (MATE) (TC 2.A.66.1) family. MepA subfamily.</text>
</comment>
<keyword evidence="8 10" id="KW-0472">Membrane</keyword>
<evidence type="ECO:0000256" key="5">
    <source>
        <dbReference type="ARBA" id="ARBA00022475"/>
    </source>
</evidence>
<evidence type="ECO:0000256" key="1">
    <source>
        <dbReference type="ARBA" id="ARBA00004651"/>
    </source>
</evidence>
<feature type="transmembrane region" description="Helical" evidence="10">
    <location>
        <begin position="417"/>
        <end position="436"/>
    </location>
</feature>
<name>A0A371IW18_9FIRM</name>
<dbReference type="InterPro" id="IPR051327">
    <property type="entry name" value="MATE_MepA_subfamily"/>
</dbReference>
<dbReference type="InterPro" id="IPR045070">
    <property type="entry name" value="MATE_MepA-like"/>
</dbReference>
<feature type="transmembrane region" description="Helical" evidence="10">
    <location>
        <begin position="137"/>
        <end position="158"/>
    </location>
</feature>
<keyword evidence="7 10" id="KW-1133">Transmembrane helix</keyword>
<feature type="transmembrane region" description="Helical" evidence="10">
    <location>
        <begin position="358"/>
        <end position="381"/>
    </location>
</feature>
<feature type="transmembrane region" description="Helical" evidence="10">
    <location>
        <begin position="197"/>
        <end position="216"/>
    </location>
</feature>
<dbReference type="GO" id="GO:0015297">
    <property type="term" value="F:antiporter activity"/>
    <property type="evidence" value="ECO:0007669"/>
    <property type="project" value="InterPro"/>
</dbReference>
<dbReference type="GO" id="GO:0042910">
    <property type="term" value="F:xenobiotic transmembrane transporter activity"/>
    <property type="evidence" value="ECO:0007669"/>
    <property type="project" value="InterPro"/>
</dbReference>
<comment type="caution">
    <text evidence="11">The sequence shown here is derived from an EMBL/GenBank/DDBJ whole genome shotgun (WGS) entry which is preliminary data.</text>
</comment>
<keyword evidence="4" id="KW-0813">Transport</keyword>
<dbReference type="InterPro" id="IPR002528">
    <property type="entry name" value="MATE_fam"/>
</dbReference>
<feature type="transmembrane region" description="Helical" evidence="10">
    <location>
        <begin position="20"/>
        <end position="41"/>
    </location>
</feature>
<keyword evidence="6 10" id="KW-0812">Transmembrane</keyword>
<dbReference type="PANTHER" id="PTHR43823">
    <property type="entry name" value="SPORULATION PROTEIN YKVU"/>
    <property type="match status" value="1"/>
</dbReference>
<feature type="transmembrane region" description="Helical" evidence="10">
    <location>
        <begin position="322"/>
        <end position="346"/>
    </location>
</feature>
<evidence type="ECO:0000256" key="6">
    <source>
        <dbReference type="ARBA" id="ARBA00022692"/>
    </source>
</evidence>
<keyword evidence="9" id="KW-0046">Antibiotic resistance</keyword>
<feature type="transmembrane region" description="Helical" evidence="10">
    <location>
        <begin position="393"/>
        <end position="411"/>
    </location>
</feature>
<keyword evidence="12" id="KW-1185">Reference proteome</keyword>
<reference evidence="11 12" key="1">
    <citation type="journal article" date="2017" name="Genome Announc.">
        <title>Draft Genome Sequence of Romboutsia maritimum sp. nov. Strain CCRI-22766(T), Isolated from Coastal Estuarine Mud.</title>
        <authorList>
            <person name="Maheux A.F."/>
            <person name="Boudreau D.K."/>
            <person name="Berube E."/>
            <person name="Boissinot M."/>
            <person name="Raymond F."/>
            <person name="Brodeur S."/>
            <person name="Corbeil J."/>
            <person name="Brightwell G."/>
            <person name="Broda D."/>
            <person name="Omar R.F."/>
            <person name="Bergeron M.G."/>
        </authorList>
    </citation>
    <scope>NUCLEOTIDE SEQUENCE [LARGE SCALE GENOMIC DNA]</scope>
    <source>
        <strain evidence="11 12">CCRI-22766</strain>
    </source>
</reference>
<dbReference type="InterPro" id="IPR048279">
    <property type="entry name" value="MdtK-like"/>
</dbReference>
<evidence type="ECO:0000313" key="11">
    <source>
        <dbReference type="EMBL" id="RDY24669.1"/>
    </source>
</evidence>
<evidence type="ECO:0000256" key="8">
    <source>
        <dbReference type="ARBA" id="ARBA00023136"/>
    </source>
</evidence>
<dbReference type="GO" id="GO:0005886">
    <property type="term" value="C:plasma membrane"/>
    <property type="evidence" value="ECO:0007669"/>
    <property type="project" value="UniProtKB-SubCell"/>
</dbReference>
<dbReference type="CDD" id="cd13143">
    <property type="entry name" value="MATE_MepA_like"/>
    <property type="match status" value="1"/>
</dbReference>